<protein>
    <recommendedName>
        <fullName evidence="4">DUF4283 domain-containing protein</fullName>
    </recommendedName>
</protein>
<evidence type="ECO:0000256" key="1">
    <source>
        <dbReference type="SAM" id="MobiDB-lite"/>
    </source>
</evidence>
<proteinExistence type="predicted"/>
<sequence length="214" mass="24497">MAMIKQEAELTSNQVKPYSSCAILVDPDEGTDLKFLPAEVIIGRKVAKIGKTDVEDEIDILTKFYNLFCLRSKILLLKSFKGFIICIWATYDIDKIIQSVSGDVLGYTWTNRQWKKEASTILMQNSFLVNGLEPGMDLQTESIRSLPIWIQFPKLGINFNQTTSGIEWKPTKCTHYKMLAIRMLTTKRKGGTRLNGEEYKRETQEEENRMQATA</sequence>
<dbReference type="Proteomes" id="UP001153076">
    <property type="component" value="Unassembled WGS sequence"/>
</dbReference>
<organism evidence="2 3">
    <name type="scientific">Carnegiea gigantea</name>
    <dbReference type="NCBI Taxonomy" id="171969"/>
    <lineage>
        <taxon>Eukaryota</taxon>
        <taxon>Viridiplantae</taxon>
        <taxon>Streptophyta</taxon>
        <taxon>Embryophyta</taxon>
        <taxon>Tracheophyta</taxon>
        <taxon>Spermatophyta</taxon>
        <taxon>Magnoliopsida</taxon>
        <taxon>eudicotyledons</taxon>
        <taxon>Gunneridae</taxon>
        <taxon>Pentapetalae</taxon>
        <taxon>Caryophyllales</taxon>
        <taxon>Cactineae</taxon>
        <taxon>Cactaceae</taxon>
        <taxon>Cactoideae</taxon>
        <taxon>Echinocereeae</taxon>
        <taxon>Carnegiea</taxon>
    </lineage>
</organism>
<evidence type="ECO:0000313" key="2">
    <source>
        <dbReference type="EMBL" id="KAJ8441783.1"/>
    </source>
</evidence>
<dbReference type="EMBL" id="JAKOGI010000154">
    <property type="protein sequence ID" value="KAJ8441783.1"/>
    <property type="molecule type" value="Genomic_DNA"/>
</dbReference>
<keyword evidence="3" id="KW-1185">Reference proteome</keyword>
<dbReference type="AlphaFoldDB" id="A0A9Q1KFA3"/>
<feature type="compositionally biased region" description="Basic and acidic residues" evidence="1">
    <location>
        <begin position="195"/>
        <end position="214"/>
    </location>
</feature>
<gene>
    <name evidence="2" type="ORF">Cgig2_009029</name>
</gene>
<accession>A0A9Q1KFA3</accession>
<feature type="region of interest" description="Disordered" evidence="1">
    <location>
        <begin position="192"/>
        <end position="214"/>
    </location>
</feature>
<name>A0A9Q1KFA3_9CARY</name>
<comment type="caution">
    <text evidence="2">The sequence shown here is derived from an EMBL/GenBank/DDBJ whole genome shotgun (WGS) entry which is preliminary data.</text>
</comment>
<evidence type="ECO:0008006" key="4">
    <source>
        <dbReference type="Google" id="ProtNLM"/>
    </source>
</evidence>
<reference evidence="2" key="1">
    <citation type="submission" date="2022-04" db="EMBL/GenBank/DDBJ databases">
        <title>Carnegiea gigantea Genome sequencing and assembly v2.</title>
        <authorList>
            <person name="Copetti D."/>
            <person name="Sanderson M.J."/>
            <person name="Burquez A."/>
            <person name="Wojciechowski M.F."/>
        </authorList>
    </citation>
    <scope>NUCLEOTIDE SEQUENCE</scope>
    <source>
        <strain evidence="2">SGP5-SGP5p</strain>
        <tissue evidence="2">Aerial part</tissue>
    </source>
</reference>
<evidence type="ECO:0000313" key="3">
    <source>
        <dbReference type="Proteomes" id="UP001153076"/>
    </source>
</evidence>